<dbReference type="Proteomes" id="UP001448207">
    <property type="component" value="Unassembled WGS sequence"/>
</dbReference>
<name>A0ABR3B7K3_PHYBL</name>
<keyword evidence="1" id="KW-0812">Transmembrane</keyword>
<accession>A0ABR3B7K3</accession>
<gene>
    <name evidence="2" type="ORF">J3Q64DRAFT_1730093</name>
</gene>
<evidence type="ECO:0000313" key="3">
    <source>
        <dbReference type="Proteomes" id="UP001448207"/>
    </source>
</evidence>
<keyword evidence="3" id="KW-1185">Reference proteome</keyword>
<dbReference type="EMBL" id="JBCLYO010000004">
    <property type="protein sequence ID" value="KAL0090501.1"/>
    <property type="molecule type" value="Genomic_DNA"/>
</dbReference>
<evidence type="ECO:0000256" key="1">
    <source>
        <dbReference type="SAM" id="Phobius"/>
    </source>
</evidence>
<reference evidence="2 3" key="1">
    <citation type="submission" date="2024-04" db="EMBL/GenBank/DDBJ databases">
        <title>Symmetric and asymmetric DNA N6-adenine methylation regulates different biological responses in Mucorales.</title>
        <authorList>
            <consortium name="Lawrence Berkeley National Laboratory"/>
            <person name="Lax C."/>
            <person name="Mondo S.J."/>
            <person name="Osorio-Concepcion M."/>
            <person name="Muszewska A."/>
            <person name="Corrochano-Luque M."/>
            <person name="Gutierrez G."/>
            <person name="Riley R."/>
            <person name="Lipzen A."/>
            <person name="Guo J."/>
            <person name="Hundley H."/>
            <person name="Amirebrahimi M."/>
            <person name="Ng V."/>
            <person name="Lorenzo-Gutierrez D."/>
            <person name="Binder U."/>
            <person name="Yang J."/>
            <person name="Song Y."/>
            <person name="Canovas D."/>
            <person name="Navarro E."/>
            <person name="Freitag M."/>
            <person name="Gabaldon T."/>
            <person name="Grigoriev I.V."/>
            <person name="Corrochano L.M."/>
            <person name="Nicolas F.E."/>
            <person name="Garre V."/>
        </authorList>
    </citation>
    <scope>NUCLEOTIDE SEQUENCE [LARGE SCALE GENOMIC DNA]</scope>
    <source>
        <strain evidence="2 3">L51</strain>
    </source>
</reference>
<keyword evidence="1" id="KW-1133">Transmembrane helix</keyword>
<proteinExistence type="predicted"/>
<comment type="caution">
    <text evidence="2">The sequence shown here is derived from an EMBL/GenBank/DDBJ whole genome shotgun (WGS) entry which is preliminary data.</text>
</comment>
<protein>
    <submittedName>
        <fullName evidence="2">Uncharacterized protein</fullName>
    </submittedName>
</protein>
<feature type="transmembrane region" description="Helical" evidence="1">
    <location>
        <begin position="12"/>
        <end position="35"/>
    </location>
</feature>
<sequence>MIYFFFFFPSFLHFVPTPLLPLYLIFILLPSLCFHSSPNLFSPIARVLYCTVIVDLSFLLIYLISYSIEYTRSIP</sequence>
<feature type="transmembrane region" description="Helical" evidence="1">
    <location>
        <begin position="47"/>
        <end position="68"/>
    </location>
</feature>
<evidence type="ECO:0000313" key="2">
    <source>
        <dbReference type="EMBL" id="KAL0090501.1"/>
    </source>
</evidence>
<keyword evidence="1" id="KW-0472">Membrane</keyword>
<organism evidence="2 3">
    <name type="scientific">Phycomyces blakesleeanus</name>
    <dbReference type="NCBI Taxonomy" id="4837"/>
    <lineage>
        <taxon>Eukaryota</taxon>
        <taxon>Fungi</taxon>
        <taxon>Fungi incertae sedis</taxon>
        <taxon>Mucoromycota</taxon>
        <taxon>Mucoromycotina</taxon>
        <taxon>Mucoromycetes</taxon>
        <taxon>Mucorales</taxon>
        <taxon>Phycomycetaceae</taxon>
        <taxon>Phycomyces</taxon>
    </lineage>
</organism>